<keyword evidence="2" id="KW-1185">Reference proteome</keyword>
<name>A0ABN7W9U1_GIGMA</name>
<gene>
    <name evidence="1" type="ORF">GMARGA_LOCUS27799</name>
</gene>
<organism evidence="1 2">
    <name type="scientific">Gigaspora margarita</name>
    <dbReference type="NCBI Taxonomy" id="4874"/>
    <lineage>
        <taxon>Eukaryota</taxon>
        <taxon>Fungi</taxon>
        <taxon>Fungi incertae sedis</taxon>
        <taxon>Mucoromycota</taxon>
        <taxon>Glomeromycotina</taxon>
        <taxon>Glomeromycetes</taxon>
        <taxon>Diversisporales</taxon>
        <taxon>Gigasporaceae</taxon>
        <taxon>Gigaspora</taxon>
    </lineage>
</organism>
<evidence type="ECO:0000313" key="2">
    <source>
        <dbReference type="Proteomes" id="UP000789901"/>
    </source>
</evidence>
<evidence type="ECO:0000313" key="1">
    <source>
        <dbReference type="EMBL" id="CAG8821302.1"/>
    </source>
</evidence>
<accession>A0ABN7W9U1</accession>
<dbReference type="EMBL" id="CAJVQB010034539">
    <property type="protein sequence ID" value="CAG8821302.1"/>
    <property type="molecule type" value="Genomic_DNA"/>
</dbReference>
<proteinExistence type="predicted"/>
<dbReference type="Proteomes" id="UP000789901">
    <property type="component" value="Unassembled WGS sequence"/>
</dbReference>
<sequence>TDKVLNIATSSVVAAGGVLGLIKGVGEKVSISTLIQDANKTIDTGDKFIPMLISISDEQLMRLSVERHNDI</sequence>
<reference evidence="1 2" key="1">
    <citation type="submission" date="2021-06" db="EMBL/GenBank/DDBJ databases">
        <authorList>
            <person name="Kallberg Y."/>
            <person name="Tangrot J."/>
            <person name="Rosling A."/>
        </authorList>
    </citation>
    <scope>NUCLEOTIDE SEQUENCE [LARGE SCALE GENOMIC DNA]</scope>
    <source>
        <strain evidence="1 2">120-4 pot B 10/14</strain>
    </source>
</reference>
<protein>
    <submittedName>
        <fullName evidence="1">22395_t:CDS:1</fullName>
    </submittedName>
</protein>
<feature type="non-terminal residue" evidence="1">
    <location>
        <position position="1"/>
    </location>
</feature>
<comment type="caution">
    <text evidence="1">The sequence shown here is derived from an EMBL/GenBank/DDBJ whole genome shotgun (WGS) entry which is preliminary data.</text>
</comment>